<comment type="caution">
    <text evidence="1">The sequence shown here is derived from an EMBL/GenBank/DDBJ whole genome shotgun (WGS) entry which is preliminary data.</text>
</comment>
<evidence type="ECO:0008006" key="3">
    <source>
        <dbReference type="Google" id="ProtNLM"/>
    </source>
</evidence>
<name>A0A1Q8CAJ8_9PSEU</name>
<sequence length="183" mass="20327">MLVTSDAAIRDRTGRGWEEWFDLLDAEGMTTRPHREIARHVAALLDVAPLAWSAQAVTKSYERARGGRAVGEKDDGTFTVSVSRTVGVSADDLHATITEDPARWFGEGLRPRPTTAARTARYDYGESRVALFVGARDATRSTVTVEHSRITDAGEAERLRAFWRERLAELRAAVETRQERADA</sequence>
<dbReference type="EMBL" id="MSIE01000068">
    <property type="protein sequence ID" value="OLF11363.1"/>
    <property type="molecule type" value="Genomic_DNA"/>
</dbReference>
<dbReference type="AlphaFoldDB" id="A0A1Q8CAJ8"/>
<dbReference type="STRING" id="1912961.BU204_30350"/>
<reference evidence="1 2" key="1">
    <citation type="submission" date="2016-12" db="EMBL/GenBank/DDBJ databases">
        <title>The draft genome sequence of Actinophytocola sp. 11-183.</title>
        <authorList>
            <person name="Wang W."/>
            <person name="Yuan L."/>
        </authorList>
    </citation>
    <scope>NUCLEOTIDE SEQUENCE [LARGE SCALE GENOMIC DNA]</scope>
    <source>
        <strain evidence="1 2">11-183</strain>
    </source>
</reference>
<accession>A0A1Q8CAJ8</accession>
<dbReference type="Proteomes" id="UP000185596">
    <property type="component" value="Unassembled WGS sequence"/>
</dbReference>
<protein>
    <recommendedName>
        <fullName evidence="3">DUF4287 domain-containing protein</fullName>
    </recommendedName>
</protein>
<evidence type="ECO:0000313" key="1">
    <source>
        <dbReference type="EMBL" id="OLF11363.1"/>
    </source>
</evidence>
<proteinExistence type="predicted"/>
<keyword evidence="2" id="KW-1185">Reference proteome</keyword>
<dbReference type="SUPFAM" id="SSF55961">
    <property type="entry name" value="Bet v1-like"/>
    <property type="match status" value="1"/>
</dbReference>
<gene>
    <name evidence="1" type="ORF">BU204_30350</name>
</gene>
<evidence type="ECO:0000313" key="2">
    <source>
        <dbReference type="Proteomes" id="UP000185596"/>
    </source>
</evidence>
<organism evidence="1 2">
    <name type="scientific">Actinophytocola xanthii</name>
    <dbReference type="NCBI Taxonomy" id="1912961"/>
    <lineage>
        <taxon>Bacteria</taxon>
        <taxon>Bacillati</taxon>
        <taxon>Actinomycetota</taxon>
        <taxon>Actinomycetes</taxon>
        <taxon>Pseudonocardiales</taxon>
        <taxon>Pseudonocardiaceae</taxon>
    </lineage>
</organism>